<dbReference type="EMBL" id="CALNXI010000673">
    <property type="protein sequence ID" value="CAH3031835.1"/>
    <property type="molecule type" value="Genomic_DNA"/>
</dbReference>
<name>A0ABN8MS55_9CNID</name>
<evidence type="ECO:0000313" key="1">
    <source>
        <dbReference type="EMBL" id="CAH3031835.1"/>
    </source>
</evidence>
<evidence type="ECO:0000313" key="2">
    <source>
        <dbReference type="Proteomes" id="UP001159427"/>
    </source>
</evidence>
<keyword evidence="2" id="KW-1185">Reference proteome</keyword>
<comment type="caution">
    <text evidence="1">The sequence shown here is derived from an EMBL/GenBank/DDBJ whole genome shotgun (WGS) entry which is preliminary data.</text>
</comment>
<organism evidence="1 2">
    <name type="scientific">Porites evermanni</name>
    <dbReference type="NCBI Taxonomy" id="104178"/>
    <lineage>
        <taxon>Eukaryota</taxon>
        <taxon>Metazoa</taxon>
        <taxon>Cnidaria</taxon>
        <taxon>Anthozoa</taxon>
        <taxon>Hexacorallia</taxon>
        <taxon>Scleractinia</taxon>
        <taxon>Fungiina</taxon>
        <taxon>Poritidae</taxon>
        <taxon>Porites</taxon>
    </lineage>
</organism>
<gene>
    <name evidence="1" type="ORF">PEVE_00038907</name>
</gene>
<sequence length="107" mass="11929">EARQRAARHSYEEQHAQQVQERIKDFWRASQADCTCLGESAVRDSQDDSDQNCRYCISTDEGGDVARVTGKCLNADCKVCAVMNKLDKVTLAVLGEVRNTHHLLCSA</sequence>
<feature type="non-terminal residue" evidence="1">
    <location>
        <position position="1"/>
    </location>
</feature>
<proteinExistence type="predicted"/>
<accession>A0ABN8MS55</accession>
<reference evidence="1 2" key="1">
    <citation type="submission" date="2022-05" db="EMBL/GenBank/DDBJ databases">
        <authorList>
            <consortium name="Genoscope - CEA"/>
            <person name="William W."/>
        </authorList>
    </citation>
    <scope>NUCLEOTIDE SEQUENCE [LARGE SCALE GENOMIC DNA]</scope>
</reference>
<protein>
    <submittedName>
        <fullName evidence="1">Uncharacterized protein</fullName>
    </submittedName>
</protein>
<dbReference type="Proteomes" id="UP001159427">
    <property type="component" value="Unassembled WGS sequence"/>
</dbReference>